<comment type="caution">
    <text evidence="2">The sequence shown here is derived from an EMBL/GenBank/DDBJ whole genome shotgun (WGS) entry which is preliminary data.</text>
</comment>
<proteinExistence type="predicted"/>
<keyword evidence="1" id="KW-0812">Transmembrane</keyword>
<dbReference type="Proteomes" id="UP001302222">
    <property type="component" value="Unassembled WGS sequence"/>
</dbReference>
<dbReference type="RefSeq" id="WP_323258952.1">
    <property type="nucleotide sequence ID" value="NZ_JAYGIM010000009.1"/>
</dbReference>
<accession>A0ABU5SJL6</accession>
<evidence type="ECO:0000313" key="3">
    <source>
        <dbReference type="Proteomes" id="UP001302222"/>
    </source>
</evidence>
<dbReference type="EMBL" id="JAYGIM010000009">
    <property type="protein sequence ID" value="MEA5427498.1"/>
    <property type="molecule type" value="Genomic_DNA"/>
</dbReference>
<organism evidence="2 3">
    <name type="scientific">Arcicella lustrica</name>
    <dbReference type="NCBI Taxonomy" id="2984196"/>
    <lineage>
        <taxon>Bacteria</taxon>
        <taxon>Pseudomonadati</taxon>
        <taxon>Bacteroidota</taxon>
        <taxon>Cytophagia</taxon>
        <taxon>Cytophagales</taxon>
        <taxon>Flectobacillaceae</taxon>
        <taxon>Arcicella</taxon>
    </lineage>
</organism>
<gene>
    <name evidence="2" type="ORF">VB798_12970</name>
</gene>
<evidence type="ECO:0000313" key="2">
    <source>
        <dbReference type="EMBL" id="MEA5427498.1"/>
    </source>
</evidence>
<sequence>MKKKDKIKELESKTIKLQDEALENARRLNKLTLWLVIGTSIAAIYYIIEIIKAFYCHK</sequence>
<name>A0ABU5SJL6_9BACT</name>
<keyword evidence="1" id="KW-1133">Transmembrane helix</keyword>
<reference evidence="2 3" key="1">
    <citation type="submission" date="2023-12" db="EMBL/GenBank/DDBJ databases">
        <title>Novel species of the genus Arcicella isolated from rivers.</title>
        <authorList>
            <person name="Lu H."/>
        </authorList>
    </citation>
    <scope>NUCLEOTIDE SEQUENCE [LARGE SCALE GENOMIC DNA]</scope>
    <source>
        <strain evidence="2 3">DC25W</strain>
    </source>
</reference>
<keyword evidence="1" id="KW-0472">Membrane</keyword>
<evidence type="ECO:0000256" key="1">
    <source>
        <dbReference type="SAM" id="Phobius"/>
    </source>
</evidence>
<feature type="transmembrane region" description="Helical" evidence="1">
    <location>
        <begin position="31"/>
        <end position="48"/>
    </location>
</feature>
<protein>
    <recommendedName>
        <fullName evidence="4">Phage protein</fullName>
    </recommendedName>
</protein>
<evidence type="ECO:0008006" key="4">
    <source>
        <dbReference type="Google" id="ProtNLM"/>
    </source>
</evidence>
<keyword evidence="3" id="KW-1185">Reference proteome</keyword>